<feature type="transmembrane region" description="Helical" evidence="5">
    <location>
        <begin position="110"/>
        <end position="127"/>
    </location>
</feature>
<proteinExistence type="inferred from homology"/>
<feature type="transmembrane region" description="Helical" evidence="5">
    <location>
        <begin position="134"/>
        <end position="152"/>
    </location>
</feature>
<dbReference type="Pfam" id="PF04284">
    <property type="entry name" value="DUF441"/>
    <property type="match status" value="1"/>
</dbReference>
<accession>A0ABM9C056</accession>
<evidence type="ECO:0000256" key="5">
    <source>
        <dbReference type="HAMAP-Rule" id="MF_01874"/>
    </source>
</evidence>
<comment type="similarity">
    <text evidence="5">Belongs to the UPF0756 family.</text>
</comment>
<comment type="caution">
    <text evidence="6">The sequence shown here is derived from an EMBL/GenBank/DDBJ whole genome shotgun (WGS) entry which is preliminary data.</text>
</comment>
<name>A0ABM9C056_9BACL</name>
<dbReference type="HAMAP" id="MF_01874">
    <property type="entry name" value="UPF0756"/>
    <property type="match status" value="1"/>
</dbReference>
<organism evidence="6 7">
    <name type="scientific">Paenibacillus allorhizoplanae</name>
    <dbReference type="NCBI Taxonomy" id="2905648"/>
    <lineage>
        <taxon>Bacteria</taxon>
        <taxon>Bacillati</taxon>
        <taxon>Bacillota</taxon>
        <taxon>Bacilli</taxon>
        <taxon>Bacillales</taxon>
        <taxon>Paenibacillaceae</taxon>
        <taxon>Paenibacillus</taxon>
    </lineage>
</organism>
<sequence>MYMNGDMLLVILIIIGLIGRSPIITTAACLLLAIKLIGLDRYFPTMERRGLELGLLFLTIGVLIPFASDRISMKDILYVFTTWPGIIALVGGAIATYMNGKGLELLKVDPQLIVGLVLGSIFGILFMRGIPVGPLMAAGITAFLLKIAYFIADKLH</sequence>
<keyword evidence="1 5" id="KW-1003">Cell membrane</keyword>
<evidence type="ECO:0000313" key="6">
    <source>
        <dbReference type="EMBL" id="CAH1197513.1"/>
    </source>
</evidence>
<keyword evidence="3 5" id="KW-1133">Transmembrane helix</keyword>
<gene>
    <name evidence="6" type="ORF">PAECIP111891_01244</name>
</gene>
<keyword evidence="4 5" id="KW-0472">Membrane</keyword>
<keyword evidence="2 5" id="KW-0812">Transmembrane</keyword>
<evidence type="ECO:0000313" key="7">
    <source>
        <dbReference type="Proteomes" id="UP000838821"/>
    </source>
</evidence>
<feature type="transmembrane region" description="Helical" evidence="5">
    <location>
        <begin position="76"/>
        <end position="98"/>
    </location>
</feature>
<keyword evidence="7" id="KW-1185">Reference proteome</keyword>
<dbReference type="InterPro" id="IPR007382">
    <property type="entry name" value="UPF0756_TM"/>
</dbReference>
<protein>
    <recommendedName>
        <fullName evidence="5">UPF0756 membrane protein PAECIP111891_01244</fullName>
    </recommendedName>
</protein>
<dbReference type="EMBL" id="CAKMMW010000002">
    <property type="protein sequence ID" value="CAH1197513.1"/>
    <property type="molecule type" value="Genomic_DNA"/>
</dbReference>
<feature type="transmembrane region" description="Helical" evidence="5">
    <location>
        <begin position="51"/>
        <end position="69"/>
    </location>
</feature>
<evidence type="ECO:0000256" key="1">
    <source>
        <dbReference type="ARBA" id="ARBA00022475"/>
    </source>
</evidence>
<evidence type="ECO:0000256" key="2">
    <source>
        <dbReference type="ARBA" id="ARBA00022692"/>
    </source>
</evidence>
<comment type="subcellular location">
    <subcellularLocation>
        <location evidence="5">Cell membrane</location>
        <topology evidence="5">Multi-pass membrane protein</topology>
    </subcellularLocation>
</comment>
<reference evidence="6" key="1">
    <citation type="submission" date="2022-01" db="EMBL/GenBank/DDBJ databases">
        <authorList>
            <person name="Criscuolo A."/>
        </authorList>
    </citation>
    <scope>NUCLEOTIDE SEQUENCE</scope>
    <source>
        <strain evidence="6">CIP111891</strain>
    </source>
</reference>
<dbReference type="PANTHER" id="PTHR38452:SF1">
    <property type="entry name" value="UPF0756 MEMBRANE PROTEIN YEAL"/>
    <property type="match status" value="1"/>
</dbReference>
<evidence type="ECO:0000256" key="3">
    <source>
        <dbReference type="ARBA" id="ARBA00022989"/>
    </source>
</evidence>
<dbReference type="PANTHER" id="PTHR38452">
    <property type="entry name" value="UPF0756 MEMBRANE PROTEIN YEAL"/>
    <property type="match status" value="1"/>
</dbReference>
<evidence type="ECO:0000256" key="4">
    <source>
        <dbReference type="ARBA" id="ARBA00023136"/>
    </source>
</evidence>
<dbReference type="Proteomes" id="UP000838821">
    <property type="component" value="Unassembled WGS sequence"/>
</dbReference>